<feature type="signal peptide" evidence="1">
    <location>
        <begin position="1"/>
        <end position="23"/>
    </location>
</feature>
<dbReference type="Pfam" id="PF00903">
    <property type="entry name" value="Glyoxalase"/>
    <property type="match status" value="1"/>
</dbReference>
<dbReference type="InterPro" id="IPR029068">
    <property type="entry name" value="Glyas_Bleomycin-R_OHBP_Dase"/>
</dbReference>
<evidence type="ECO:0000313" key="3">
    <source>
        <dbReference type="EMBL" id="EWM23432.1"/>
    </source>
</evidence>
<dbReference type="AlphaFoldDB" id="W7TB68"/>
<evidence type="ECO:0000259" key="2">
    <source>
        <dbReference type="PROSITE" id="PS51819"/>
    </source>
</evidence>
<accession>W7TB68</accession>
<sequence length="179" mass="19980">MQRFWPYLFILSHLHVLLPKCLGAGDTNVLLLNHVSRECRNPETMAEFYTSVMGFSRVPAPPFPFVTIWLYHPSGVTMHLIEGTPDYGLVEGSARDASTGNCSQHVFMQGNFDPIHIRRGHHLAWTVKDLESIKAALGTRGIPFGTSTVPGTDTRQVFAFDPEGNGLEFVYKPPPNQEL</sequence>
<dbReference type="SUPFAM" id="SSF54593">
    <property type="entry name" value="Glyoxalase/Bleomycin resistance protein/Dihydroxybiphenyl dioxygenase"/>
    <property type="match status" value="1"/>
</dbReference>
<reference evidence="3 4" key="1">
    <citation type="journal article" date="2014" name="Mol. Plant">
        <title>Chromosome Scale Genome Assembly and Transcriptome Profiling of Nannochloropsis gaditana in Nitrogen Depletion.</title>
        <authorList>
            <person name="Corteggiani Carpinelli E."/>
            <person name="Telatin A."/>
            <person name="Vitulo N."/>
            <person name="Forcato C."/>
            <person name="D'Angelo M."/>
            <person name="Schiavon R."/>
            <person name="Vezzi A."/>
            <person name="Giacometti G.M."/>
            <person name="Morosinotto T."/>
            <person name="Valle G."/>
        </authorList>
    </citation>
    <scope>NUCLEOTIDE SEQUENCE [LARGE SCALE GENOMIC DNA]</scope>
    <source>
        <strain evidence="3 4">B-31</strain>
    </source>
</reference>
<keyword evidence="3" id="KW-0456">Lyase</keyword>
<gene>
    <name evidence="3" type="ORF">Naga_100238g5</name>
</gene>
<proteinExistence type="predicted"/>
<feature type="chain" id="PRO_5004903378" evidence="1">
    <location>
        <begin position="24"/>
        <end position="179"/>
    </location>
</feature>
<comment type="caution">
    <text evidence="3">The sequence shown here is derived from an EMBL/GenBank/DDBJ whole genome shotgun (WGS) entry which is preliminary data.</text>
</comment>
<dbReference type="InterPro" id="IPR004360">
    <property type="entry name" value="Glyas_Fos-R_dOase_dom"/>
</dbReference>
<name>W7TB68_9STRA</name>
<organism evidence="3 4">
    <name type="scientific">Nannochloropsis gaditana</name>
    <dbReference type="NCBI Taxonomy" id="72520"/>
    <lineage>
        <taxon>Eukaryota</taxon>
        <taxon>Sar</taxon>
        <taxon>Stramenopiles</taxon>
        <taxon>Ochrophyta</taxon>
        <taxon>Eustigmatophyceae</taxon>
        <taxon>Eustigmatales</taxon>
        <taxon>Monodopsidaceae</taxon>
        <taxon>Nannochloropsis</taxon>
    </lineage>
</organism>
<evidence type="ECO:0000256" key="1">
    <source>
        <dbReference type="SAM" id="SignalP"/>
    </source>
</evidence>
<keyword evidence="1" id="KW-0732">Signal</keyword>
<dbReference type="EMBL" id="AZIL01001671">
    <property type="protein sequence ID" value="EWM23432.1"/>
    <property type="molecule type" value="Genomic_DNA"/>
</dbReference>
<evidence type="ECO:0000313" key="4">
    <source>
        <dbReference type="Proteomes" id="UP000019335"/>
    </source>
</evidence>
<keyword evidence="4" id="KW-1185">Reference proteome</keyword>
<dbReference type="Proteomes" id="UP000019335">
    <property type="component" value="Chromosome 17"/>
</dbReference>
<dbReference type="Gene3D" id="3.10.180.10">
    <property type="entry name" value="2,3-Dihydroxybiphenyl 1,2-Dioxygenase, domain 1"/>
    <property type="match status" value="1"/>
</dbReference>
<feature type="domain" description="VOC" evidence="2">
    <location>
        <begin position="31"/>
        <end position="172"/>
    </location>
</feature>
<dbReference type="InterPro" id="IPR037523">
    <property type="entry name" value="VOC_core"/>
</dbReference>
<dbReference type="OrthoDB" id="16820at2759"/>
<protein>
    <submittedName>
        <fullName evidence="3">Lactoylglutathione lyase</fullName>
    </submittedName>
</protein>
<dbReference type="PROSITE" id="PS51819">
    <property type="entry name" value="VOC"/>
    <property type="match status" value="1"/>
</dbReference>
<dbReference type="GO" id="GO:0016829">
    <property type="term" value="F:lyase activity"/>
    <property type="evidence" value="ECO:0007669"/>
    <property type="project" value="UniProtKB-KW"/>
</dbReference>
<dbReference type="PANTHER" id="PTHR47802">
    <property type="entry name" value="GLYOXALASE FAMILY PROTEIN, EXPRESSED"/>
    <property type="match status" value="1"/>
</dbReference>
<dbReference type="PANTHER" id="PTHR47802:SF1">
    <property type="entry name" value="GLYOXALASE FAMILY PROTEIN, EXPRESSED"/>
    <property type="match status" value="1"/>
</dbReference>